<feature type="transmembrane region" description="Helical" evidence="2">
    <location>
        <begin position="13"/>
        <end position="37"/>
    </location>
</feature>
<proteinExistence type="predicted"/>
<dbReference type="STRING" id="869279.SE15_00125"/>
<feature type="region of interest" description="Disordered" evidence="1">
    <location>
        <begin position="54"/>
        <end position="76"/>
    </location>
</feature>
<dbReference type="AlphaFoldDB" id="A0A0P6Y315"/>
<evidence type="ECO:0000313" key="3">
    <source>
        <dbReference type="EMBL" id="KPL83721.1"/>
    </source>
</evidence>
<comment type="caution">
    <text evidence="3">The sequence shown here is derived from an EMBL/GenBank/DDBJ whole genome shotgun (WGS) entry which is preliminary data.</text>
</comment>
<protein>
    <submittedName>
        <fullName evidence="3">Uncharacterized protein</fullName>
    </submittedName>
</protein>
<keyword evidence="2" id="KW-1133">Transmembrane helix</keyword>
<organism evidence="3 4">
    <name type="scientific">Thermanaerothrix daxensis</name>
    <dbReference type="NCBI Taxonomy" id="869279"/>
    <lineage>
        <taxon>Bacteria</taxon>
        <taxon>Bacillati</taxon>
        <taxon>Chloroflexota</taxon>
        <taxon>Anaerolineae</taxon>
        <taxon>Anaerolineales</taxon>
        <taxon>Anaerolineaceae</taxon>
        <taxon>Thermanaerothrix</taxon>
    </lineage>
</organism>
<gene>
    <name evidence="3" type="ORF">SE15_00125</name>
</gene>
<accession>A0A0P6Y315</accession>
<name>A0A0P6Y315_9CHLR</name>
<evidence type="ECO:0000256" key="2">
    <source>
        <dbReference type="SAM" id="Phobius"/>
    </source>
</evidence>
<keyword evidence="2" id="KW-0812">Transmembrane</keyword>
<keyword evidence="4" id="KW-1185">Reference proteome</keyword>
<keyword evidence="2" id="KW-0472">Membrane</keyword>
<dbReference type="Proteomes" id="UP000050544">
    <property type="component" value="Unassembled WGS sequence"/>
</dbReference>
<evidence type="ECO:0000313" key="4">
    <source>
        <dbReference type="Proteomes" id="UP000050544"/>
    </source>
</evidence>
<sequence length="112" mass="11914">MSRIFSISTSKGLAHYGLLDVLCVGAGMGVPIFAFCWGRGGMIPRHAHHSPLLRSSIGSKASHGGSLRAPKPGSQLDPSGMAWVDRGLFPAELGTPAQVNRLLPLFEYIKSD</sequence>
<reference evidence="3 4" key="1">
    <citation type="submission" date="2015-07" db="EMBL/GenBank/DDBJ databases">
        <title>Whole genome sequence of Thermanaerothrix daxensis DSM 23592.</title>
        <authorList>
            <person name="Hemp J."/>
            <person name="Ward L.M."/>
            <person name="Pace L.A."/>
            <person name="Fischer W.W."/>
        </authorList>
    </citation>
    <scope>NUCLEOTIDE SEQUENCE [LARGE SCALE GENOMIC DNA]</scope>
    <source>
        <strain evidence="3 4">GNS-1</strain>
    </source>
</reference>
<evidence type="ECO:0000256" key="1">
    <source>
        <dbReference type="SAM" id="MobiDB-lite"/>
    </source>
</evidence>
<dbReference type="EMBL" id="LGKO01000002">
    <property type="protein sequence ID" value="KPL83721.1"/>
    <property type="molecule type" value="Genomic_DNA"/>
</dbReference>